<feature type="compositionally biased region" description="Polar residues" evidence="1">
    <location>
        <begin position="38"/>
        <end position="49"/>
    </location>
</feature>
<reference evidence="2 3" key="1">
    <citation type="submission" date="2021-06" db="EMBL/GenBank/DDBJ databases">
        <title>Caerostris extrusa draft genome.</title>
        <authorList>
            <person name="Kono N."/>
            <person name="Arakawa K."/>
        </authorList>
    </citation>
    <scope>NUCLEOTIDE SEQUENCE [LARGE SCALE GENOMIC DNA]</scope>
</reference>
<dbReference type="Proteomes" id="UP001054945">
    <property type="component" value="Unassembled WGS sequence"/>
</dbReference>
<evidence type="ECO:0000313" key="2">
    <source>
        <dbReference type="EMBL" id="GIX73902.1"/>
    </source>
</evidence>
<evidence type="ECO:0000313" key="3">
    <source>
        <dbReference type="Proteomes" id="UP001054945"/>
    </source>
</evidence>
<comment type="caution">
    <text evidence="2">The sequence shown here is derived from an EMBL/GenBank/DDBJ whole genome shotgun (WGS) entry which is preliminary data.</text>
</comment>
<dbReference type="AlphaFoldDB" id="A0AAV4MR23"/>
<accession>A0AAV4MR23</accession>
<proteinExistence type="predicted"/>
<protein>
    <submittedName>
        <fullName evidence="2">Uncharacterized protein</fullName>
    </submittedName>
</protein>
<name>A0AAV4MR23_CAEEX</name>
<keyword evidence="3" id="KW-1185">Reference proteome</keyword>
<evidence type="ECO:0000256" key="1">
    <source>
        <dbReference type="SAM" id="MobiDB-lite"/>
    </source>
</evidence>
<sequence>MATKFRITKRNQDFREELMSIPLRPRLKEKAETRKSTWKATQRIAQTNRSRSDVTKEGKAVFYSGCIPTESLVRCLWLPIGERLSLDPKNSIDCSPQNIRILRNPRE</sequence>
<organism evidence="2 3">
    <name type="scientific">Caerostris extrusa</name>
    <name type="common">Bark spider</name>
    <name type="synonym">Caerostris bankana</name>
    <dbReference type="NCBI Taxonomy" id="172846"/>
    <lineage>
        <taxon>Eukaryota</taxon>
        <taxon>Metazoa</taxon>
        <taxon>Ecdysozoa</taxon>
        <taxon>Arthropoda</taxon>
        <taxon>Chelicerata</taxon>
        <taxon>Arachnida</taxon>
        <taxon>Araneae</taxon>
        <taxon>Araneomorphae</taxon>
        <taxon>Entelegynae</taxon>
        <taxon>Araneoidea</taxon>
        <taxon>Araneidae</taxon>
        <taxon>Caerostris</taxon>
    </lineage>
</organism>
<gene>
    <name evidence="2" type="ORF">CEXT_183451</name>
</gene>
<feature type="region of interest" description="Disordered" evidence="1">
    <location>
        <begin position="29"/>
        <end position="51"/>
    </location>
</feature>
<dbReference type="EMBL" id="BPLR01002455">
    <property type="protein sequence ID" value="GIX73902.1"/>
    <property type="molecule type" value="Genomic_DNA"/>
</dbReference>